<dbReference type="GO" id="GO:0032259">
    <property type="term" value="P:methylation"/>
    <property type="evidence" value="ECO:0007669"/>
    <property type="project" value="UniProtKB-KW"/>
</dbReference>
<dbReference type="GO" id="GO:0050667">
    <property type="term" value="P:homocysteine metabolic process"/>
    <property type="evidence" value="ECO:0007669"/>
    <property type="project" value="TreeGrafter"/>
</dbReference>
<dbReference type="InterPro" id="IPR050554">
    <property type="entry name" value="Met_Synthase/Corrinoid"/>
</dbReference>
<dbReference type="PROSITE" id="PS00369">
    <property type="entry name" value="PTS_HPR_HIS"/>
    <property type="match status" value="1"/>
</dbReference>
<dbReference type="GO" id="GO:0031419">
    <property type="term" value="F:cobalamin binding"/>
    <property type="evidence" value="ECO:0007669"/>
    <property type="project" value="InterPro"/>
</dbReference>
<evidence type="ECO:0000256" key="2">
    <source>
        <dbReference type="ARBA" id="ARBA00023285"/>
    </source>
</evidence>
<protein>
    <submittedName>
        <fullName evidence="4">Methionine synthase</fullName>
        <ecNumber evidence="4">2.1.1.13</ecNumber>
    </submittedName>
</protein>
<dbReference type="Gene3D" id="3.40.50.280">
    <property type="entry name" value="Cobalamin-binding domain"/>
    <property type="match status" value="1"/>
</dbReference>
<accession>A0A518BGE5</accession>
<dbReference type="AlphaFoldDB" id="A0A518BGE5"/>
<evidence type="ECO:0000256" key="1">
    <source>
        <dbReference type="ARBA" id="ARBA00022723"/>
    </source>
</evidence>
<keyword evidence="4" id="KW-0808">Transferase</keyword>
<dbReference type="InterPro" id="IPR036724">
    <property type="entry name" value="Cobalamin-bd_sf"/>
</dbReference>
<organism evidence="4 5">
    <name type="scientific">Engelhardtia mirabilis</name>
    <dbReference type="NCBI Taxonomy" id="2528011"/>
    <lineage>
        <taxon>Bacteria</taxon>
        <taxon>Pseudomonadati</taxon>
        <taxon>Planctomycetota</taxon>
        <taxon>Planctomycetia</taxon>
        <taxon>Planctomycetia incertae sedis</taxon>
        <taxon>Engelhardtia</taxon>
    </lineage>
</organism>
<dbReference type="SUPFAM" id="SSF52242">
    <property type="entry name" value="Cobalamin (vitamin B12)-binding domain"/>
    <property type="match status" value="1"/>
</dbReference>
<dbReference type="PANTHER" id="PTHR45833">
    <property type="entry name" value="METHIONINE SYNTHASE"/>
    <property type="match status" value="1"/>
</dbReference>
<dbReference type="EC" id="2.1.1.13" evidence="4"/>
<dbReference type="InterPro" id="IPR001020">
    <property type="entry name" value="PTS_HPr_His_P_site"/>
</dbReference>
<feature type="domain" description="B12-binding" evidence="3">
    <location>
        <begin position="226"/>
        <end position="348"/>
    </location>
</feature>
<proteinExistence type="predicted"/>
<dbReference type="PROSITE" id="PS51332">
    <property type="entry name" value="B12_BINDING"/>
    <property type="match status" value="1"/>
</dbReference>
<dbReference type="Pfam" id="PF02310">
    <property type="entry name" value="B12-binding"/>
    <property type="match status" value="1"/>
</dbReference>
<keyword evidence="1" id="KW-0479">Metal-binding</keyword>
<dbReference type="Gene3D" id="1.10.1240.10">
    <property type="entry name" value="Methionine synthase domain"/>
    <property type="match status" value="1"/>
</dbReference>
<dbReference type="GO" id="GO:0005829">
    <property type="term" value="C:cytosol"/>
    <property type="evidence" value="ECO:0007669"/>
    <property type="project" value="TreeGrafter"/>
</dbReference>
<evidence type="ECO:0000313" key="4">
    <source>
        <dbReference type="EMBL" id="QDU66059.1"/>
    </source>
</evidence>
<dbReference type="InterPro" id="IPR006158">
    <property type="entry name" value="Cobalamin-bd"/>
</dbReference>
<sequence>MDQRGQFVAGLIDASRRALAAGAAARLADEGGGVAVQDWGFQRLVSDLQARLHALAEALASGRPELLELDLSWLAAGLCGRGLELDTPRAALNVLVDELREGLPDGAGDLAADCLAQGLPALRVVDCVEPVALDGSGPHDDLLRRFVLALLEARREDAERLILDALDQGVSVAEIHGQVLTTTQRELGRMWVAGEVNVAEEHYASRVVEGILTLLRHRAPSAPASGRTVLLASVEGNLHDLGGQIIADQLELAGYRTVFLGSSVPTPDLVEALGHFGADVLGLSAGLGLHVRATAKLVKSARAAHPDLPILVGGGPFNLVPGLWRTVGADGWAQDAPGAVDEVRRLLG</sequence>
<gene>
    <name evidence="4" type="primary">metH_2</name>
    <name evidence="4" type="ORF">Pla133_11250</name>
</gene>
<dbReference type="Proteomes" id="UP000316921">
    <property type="component" value="Chromosome"/>
</dbReference>
<dbReference type="KEGG" id="pbap:Pla133_11250"/>
<dbReference type="GO" id="GO:0046872">
    <property type="term" value="F:metal ion binding"/>
    <property type="evidence" value="ECO:0007669"/>
    <property type="project" value="UniProtKB-KW"/>
</dbReference>
<keyword evidence="2" id="KW-0170">Cobalt</keyword>
<dbReference type="Pfam" id="PF02607">
    <property type="entry name" value="B12-binding_2"/>
    <property type="match status" value="1"/>
</dbReference>
<evidence type="ECO:0000313" key="5">
    <source>
        <dbReference type="Proteomes" id="UP000316921"/>
    </source>
</evidence>
<dbReference type="EMBL" id="CP036287">
    <property type="protein sequence ID" value="QDU66059.1"/>
    <property type="molecule type" value="Genomic_DNA"/>
</dbReference>
<dbReference type="InterPro" id="IPR036594">
    <property type="entry name" value="Meth_synthase_dom"/>
</dbReference>
<dbReference type="PANTHER" id="PTHR45833:SF1">
    <property type="entry name" value="METHIONINE SYNTHASE"/>
    <property type="match status" value="1"/>
</dbReference>
<dbReference type="InterPro" id="IPR003759">
    <property type="entry name" value="Cbl-bd_cap"/>
</dbReference>
<keyword evidence="5" id="KW-1185">Reference proteome</keyword>
<name>A0A518BGE5_9BACT</name>
<reference evidence="4 5" key="1">
    <citation type="submission" date="2019-02" db="EMBL/GenBank/DDBJ databases">
        <title>Deep-cultivation of Planctomycetes and their phenomic and genomic characterization uncovers novel biology.</title>
        <authorList>
            <person name="Wiegand S."/>
            <person name="Jogler M."/>
            <person name="Boedeker C."/>
            <person name="Pinto D."/>
            <person name="Vollmers J."/>
            <person name="Rivas-Marin E."/>
            <person name="Kohn T."/>
            <person name="Peeters S.H."/>
            <person name="Heuer A."/>
            <person name="Rast P."/>
            <person name="Oberbeckmann S."/>
            <person name="Bunk B."/>
            <person name="Jeske O."/>
            <person name="Meyerdierks A."/>
            <person name="Storesund J.E."/>
            <person name="Kallscheuer N."/>
            <person name="Luecker S."/>
            <person name="Lage O.M."/>
            <person name="Pohl T."/>
            <person name="Merkel B.J."/>
            <person name="Hornburger P."/>
            <person name="Mueller R.-W."/>
            <person name="Bruemmer F."/>
            <person name="Labrenz M."/>
            <person name="Spormann A.M."/>
            <person name="Op den Camp H."/>
            <person name="Overmann J."/>
            <person name="Amann R."/>
            <person name="Jetten M.S.M."/>
            <person name="Mascher T."/>
            <person name="Medema M.H."/>
            <person name="Devos D.P."/>
            <person name="Kaster A.-K."/>
            <person name="Ovreas L."/>
            <person name="Rohde M."/>
            <person name="Galperin M.Y."/>
            <person name="Jogler C."/>
        </authorList>
    </citation>
    <scope>NUCLEOTIDE SEQUENCE [LARGE SCALE GENOMIC DNA]</scope>
    <source>
        <strain evidence="4 5">Pla133</strain>
    </source>
</reference>
<evidence type="ECO:0000259" key="3">
    <source>
        <dbReference type="PROSITE" id="PS51332"/>
    </source>
</evidence>
<dbReference type="GO" id="GO:0046653">
    <property type="term" value="P:tetrahydrofolate metabolic process"/>
    <property type="evidence" value="ECO:0007669"/>
    <property type="project" value="TreeGrafter"/>
</dbReference>
<keyword evidence="4" id="KW-0489">Methyltransferase</keyword>
<dbReference type="GO" id="GO:0008705">
    <property type="term" value="F:methionine synthase activity"/>
    <property type="evidence" value="ECO:0007669"/>
    <property type="project" value="UniProtKB-EC"/>
</dbReference>
<dbReference type="RefSeq" id="WP_145063271.1">
    <property type="nucleotide sequence ID" value="NZ_CP036287.1"/>
</dbReference>